<name>A0A9W6ZVJ5_9STRA</name>
<comment type="caution">
    <text evidence="3">The sequence shown here is derived from an EMBL/GenBank/DDBJ whole genome shotgun (WGS) entry which is preliminary data.</text>
</comment>
<evidence type="ECO:0000256" key="1">
    <source>
        <dbReference type="SAM" id="MobiDB-lite"/>
    </source>
</evidence>
<dbReference type="EMBL" id="BRXZ01002398">
    <property type="protein sequence ID" value="GMH61212.1"/>
    <property type="molecule type" value="Genomic_DNA"/>
</dbReference>
<protein>
    <recommendedName>
        <fullName evidence="2">Protein ENHANCED DISEASE RESISTANCE 2 C-terminal domain-containing protein</fullName>
    </recommendedName>
</protein>
<feature type="compositionally biased region" description="Gly residues" evidence="1">
    <location>
        <begin position="43"/>
        <end position="53"/>
    </location>
</feature>
<sequence length="335" mass="35807">MSSFLGRSGYRERGASWEKAGTSGGENDGDAQKEEKALDLGVSGNGSLEGGVSGSDQVGEGAATDGRIGPGCSYSSQNIPAKQVPADMFRLRVGPNYGRKKKKEPSGEALYDIAAVDICKTPTNRMDNTFDYFKPVLGETGVEGSNIPYSFVVTASLPQQEPSMFSTPGTGPSNVIVFHFTASSKLISEMKKLSSGQASPAVKLLDTWCREAAGDSNFMGRFKTMCMVDDIEKQGFPGFISKFNGKPILINKSGAVSKYYEGETAGTLVKGESAGKDCKAINMLINVHVFSYIARKGLFALQKSFNSTNLNVAFTIEGRCDEELPEVVQSNAIIT</sequence>
<organism evidence="3 4">
    <name type="scientific">Triparma retinervis</name>
    <dbReference type="NCBI Taxonomy" id="2557542"/>
    <lineage>
        <taxon>Eukaryota</taxon>
        <taxon>Sar</taxon>
        <taxon>Stramenopiles</taxon>
        <taxon>Ochrophyta</taxon>
        <taxon>Bolidophyceae</taxon>
        <taxon>Parmales</taxon>
        <taxon>Triparmaceae</taxon>
        <taxon>Triparma</taxon>
    </lineage>
</organism>
<proteinExistence type="predicted"/>
<dbReference type="Proteomes" id="UP001165082">
    <property type="component" value="Unassembled WGS sequence"/>
</dbReference>
<reference evidence="3" key="1">
    <citation type="submission" date="2022-07" db="EMBL/GenBank/DDBJ databases">
        <title>Genome analysis of Parmales, a sister group of diatoms, reveals the evolutionary specialization of diatoms from phago-mixotrophs to photoautotrophs.</title>
        <authorList>
            <person name="Ban H."/>
            <person name="Sato S."/>
            <person name="Yoshikawa S."/>
            <person name="Kazumasa Y."/>
            <person name="Nakamura Y."/>
            <person name="Ichinomiya M."/>
            <person name="Saitoh K."/>
            <person name="Sato N."/>
            <person name="Blanc-Mathieu R."/>
            <person name="Endo H."/>
            <person name="Kuwata A."/>
            <person name="Ogata H."/>
        </authorList>
    </citation>
    <scope>NUCLEOTIDE SEQUENCE</scope>
</reference>
<keyword evidence="4" id="KW-1185">Reference proteome</keyword>
<dbReference type="AlphaFoldDB" id="A0A9W6ZVJ5"/>
<dbReference type="PANTHER" id="PTHR31558">
    <property type="entry name" value="CW14 PROTEIN"/>
    <property type="match status" value="1"/>
</dbReference>
<gene>
    <name evidence="3" type="ORF">TrRE_jg9018</name>
</gene>
<feature type="domain" description="Protein ENHANCED DISEASE RESISTANCE 2 C-terminal" evidence="2">
    <location>
        <begin position="83"/>
        <end position="328"/>
    </location>
</feature>
<evidence type="ECO:0000313" key="4">
    <source>
        <dbReference type="Proteomes" id="UP001165082"/>
    </source>
</evidence>
<accession>A0A9W6ZVJ5</accession>
<feature type="region of interest" description="Disordered" evidence="1">
    <location>
        <begin position="1"/>
        <end position="72"/>
    </location>
</feature>
<dbReference type="InterPro" id="IPR009769">
    <property type="entry name" value="EDR2_C"/>
</dbReference>
<dbReference type="OrthoDB" id="9970435at2759"/>
<evidence type="ECO:0000259" key="2">
    <source>
        <dbReference type="Pfam" id="PF07059"/>
    </source>
</evidence>
<evidence type="ECO:0000313" key="3">
    <source>
        <dbReference type="EMBL" id="GMH61212.1"/>
    </source>
</evidence>
<dbReference type="Pfam" id="PF07059">
    <property type="entry name" value="EDR2_C"/>
    <property type="match status" value="1"/>
</dbReference>